<sequence length="351" mass="38474">MKKTWIPLIVLVLLATAAALYFATSRPGTPRSALGHSDATLSDTGESVSIKPFPRGKERPLPPTDLPLSAVIDDLKRRADRGEANAACRLATEWTECLGLQKQLQRNETILQNREHIALRLLPEGNSGNSQRKDISVDAIERGVDYAVAEVERSKSALVHCEGVPSPQPEEVTRYWRQAALAGHLPSMRNYAVGNAFRRDEILNNLPALMIYRQEAEKIARQAADRGDLRAAIALAGAYSPLTARRGSFLSQIVEPNAAESLVLSYRIHAAMEGIQDPLMRSARSELAGMINGLETMLSPQDARIAKDRAEKSRPLAAEAQDFRGLYTLEGGFVPDASKEECDTATLRKDP</sequence>
<dbReference type="AlphaFoldDB" id="A0A7G9QPR8"/>
<evidence type="ECO:0000256" key="1">
    <source>
        <dbReference type="SAM" id="MobiDB-lite"/>
    </source>
</evidence>
<name>A0A7G9QPR8_9GAMM</name>
<gene>
    <name evidence="2" type="ORF">H9L17_08855</name>
</gene>
<reference evidence="2 3" key="1">
    <citation type="submission" date="2020-08" db="EMBL/GenBank/DDBJ databases">
        <title>Genome sequence of Thermomonas brevis KACC 16975T.</title>
        <authorList>
            <person name="Hyun D.-W."/>
            <person name="Bae J.-W."/>
        </authorList>
    </citation>
    <scope>NUCLEOTIDE SEQUENCE [LARGE SCALE GENOMIC DNA]</scope>
    <source>
        <strain evidence="2 3">KACC 16975</strain>
    </source>
</reference>
<dbReference type="KEGG" id="tbv:H9L17_08855"/>
<proteinExistence type="predicted"/>
<dbReference type="EMBL" id="CP060711">
    <property type="protein sequence ID" value="QNN45343.1"/>
    <property type="molecule type" value="Genomic_DNA"/>
</dbReference>
<protein>
    <submittedName>
        <fullName evidence="2">Uncharacterized protein</fullName>
    </submittedName>
</protein>
<accession>A0A7G9QPR8</accession>
<keyword evidence="3" id="KW-1185">Reference proteome</keyword>
<organism evidence="2 3">
    <name type="scientific">Thermomonas brevis</name>
    <dbReference type="NCBI Taxonomy" id="215691"/>
    <lineage>
        <taxon>Bacteria</taxon>
        <taxon>Pseudomonadati</taxon>
        <taxon>Pseudomonadota</taxon>
        <taxon>Gammaproteobacteria</taxon>
        <taxon>Lysobacterales</taxon>
        <taxon>Lysobacteraceae</taxon>
        <taxon>Thermomonas</taxon>
    </lineage>
</organism>
<dbReference type="Proteomes" id="UP000515977">
    <property type="component" value="Chromosome"/>
</dbReference>
<dbReference type="RefSeq" id="WP_187569109.1">
    <property type="nucleotide sequence ID" value="NZ_CP060711.1"/>
</dbReference>
<evidence type="ECO:0000313" key="2">
    <source>
        <dbReference type="EMBL" id="QNN45343.1"/>
    </source>
</evidence>
<feature type="region of interest" description="Disordered" evidence="1">
    <location>
        <begin position="27"/>
        <end position="65"/>
    </location>
</feature>
<evidence type="ECO:0000313" key="3">
    <source>
        <dbReference type="Proteomes" id="UP000515977"/>
    </source>
</evidence>